<dbReference type="InterPro" id="IPR036397">
    <property type="entry name" value="RNaseH_sf"/>
</dbReference>
<accession>A0A2N9IK09</accession>
<dbReference type="SUPFAM" id="SSF56672">
    <property type="entry name" value="DNA/RNA polymerases"/>
    <property type="match status" value="2"/>
</dbReference>
<reference evidence="4" key="1">
    <citation type="submission" date="2018-02" db="EMBL/GenBank/DDBJ databases">
        <authorList>
            <person name="Cohen D.B."/>
            <person name="Kent A.D."/>
        </authorList>
    </citation>
    <scope>NUCLEOTIDE SEQUENCE</scope>
</reference>
<dbReference type="CDD" id="cd09272">
    <property type="entry name" value="RNase_HI_RT_Ty1"/>
    <property type="match status" value="2"/>
</dbReference>
<dbReference type="PANTHER" id="PTHR11439">
    <property type="entry name" value="GAG-POL-RELATED RETROTRANSPOSON"/>
    <property type="match status" value="1"/>
</dbReference>
<name>A0A2N9IK09_FAGSY</name>
<gene>
    <name evidence="4" type="ORF">FSB_LOCUS53084</name>
</gene>
<evidence type="ECO:0000256" key="1">
    <source>
        <dbReference type="ARBA" id="ARBA00022750"/>
    </source>
</evidence>
<feature type="compositionally biased region" description="Polar residues" evidence="2">
    <location>
        <begin position="247"/>
        <end position="258"/>
    </location>
</feature>
<dbReference type="Pfam" id="PF14223">
    <property type="entry name" value="Retrotran_gag_2"/>
    <property type="match status" value="1"/>
</dbReference>
<evidence type="ECO:0000259" key="3">
    <source>
        <dbReference type="PROSITE" id="PS50994"/>
    </source>
</evidence>
<dbReference type="Pfam" id="PF07727">
    <property type="entry name" value="RVT_2"/>
    <property type="match status" value="2"/>
</dbReference>
<dbReference type="InterPro" id="IPR012337">
    <property type="entry name" value="RNaseH-like_sf"/>
</dbReference>
<dbReference type="GO" id="GO:0004190">
    <property type="term" value="F:aspartic-type endopeptidase activity"/>
    <property type="evidence" value="ECO:0007669"/>
    <property type="project" value="UniProtKB-KW"/>
</dbReference>
<protein>
    <recommendedName>
        <fullName evidence="3">Integrase catalytic domain-containing protein</fullName>
    </recommendedName>
</protein>
<evidence type="ECO:0000313" key="4">
    <source>
        <dbReference type="EMBL" id="SPD25202.1"/>
    </source>
</evidence>
<organism evidence="4">
    <name type="scientific">Fagus sylvatica</name>
    <name type="common">Beechnut</name>
    <dbReference type="NCBI Taxonomy" id="28930"/>
    <lineage>
        <taxon>Eukaryota</taxon>
        <taxon>Viridiplantae</taxon>
        <taxon>Streptophyta</taxon>
        <taxon>Embryophyta</taxon>
        <taxon>Tracheophyta</taxon>
        <taxon>Spermatophyta</taxon>
        <taxon>Magnoliopsida</taxon>
        <taxon>eudicotyledons</taxon>
        <taxon>Gunneridae</taxon>
        <taxon>Pentapetalae</taxon>
        <taxon>rosids</taxon>
        <taxon>fabids</taxon>
        <taxon>Fagales</taxon>
        <taxon>Fagaceae</taxon>
        <taxon>Fagus</taxon>
    </lineage>
</organism>
<keyword evidence="1" id="KW-0645">Protease</keyword>
<feature type="compositionally biased region" description="Low complexity" evidence="2">
    <location>
        <begin position="259"/>
        <end position="272"/>
    </location>
</feature>
<dbReference type="Pfam" id="PF25597">
    <property type="entry name" value="SH3_retrovirus"/>
    <property type="match status" value="1"/>
</dbReference>
<dbReference type="GO" id="GO:0003676">
    <property type="term" value="F:nucleic acid binding"/>
    <property type="evidence" value="ECO:0007669"/>
    <property type="project" value="InterPro"/>
</dbReference>
<sequence>MITHILEAYSLLEYVEGSNSCPSKFLVSEQGITTAQINPNYLQWQARDKALMSLISATLSPSAHSLIIGQSSARSMWSVLLKRYTYVSRSNIMNLKRQLHDVKKNTDSMSQHLQRIKEARDKLAVMGTIVDDEDLLHIILKGLSSEYESFSSAMLTKSEFVPFEELHVVMVTQEELLKSSQENSKENSLMAMVANKGPQFNKNTQFNNNAQFNNSNSKGGFNNRGRGGFNNHDHGNNRGGFSPKGGYNQNQVSYTPNTSSYPQQSNPNFSNPNPNHLTCQICYKPSHTAIDCYNRINYSYQGRHPPAKFAAMASATPSSSPNCWIFDTEAIDHFTPDLANLPDSSIYNDSQLVSIGNGQQLPISHIDPYNRRSTTGITVFLSNNRITWVSKKQHTVSRSSTEAEYRALAIGATELAWLRQVLCDLGVYLPSAPTMWCDNTNAIALASNPVFHSRTKHIEVDYHFVRESVVRGDLHLHFISTKDQLAELFTKPLSTQRISETLQGDHSPRVLVLPGVLPLPQLSPALPSRHRQKFGCLRCQEVDSSPNRLTATLGSPATGLRSRHLYSRWKDLKKLDPTAQESTPYDFGRAATRCSKFRRRHRRFSRYRTPITTPPPPLKRSREARSNRARINLIGGRTRYHMPLKVPAPSRPFFTTTHTIDRCNMRAGILQRSAALTASESVPSSDAASFDPVSLTTPTYSITDLQALFSQVQALSSSASNSAFSVTPGISSEWFLDSTCCNHMTDNHHLTSAHTPLVLPTITTADGSAMTVSHVGSISTPNLSISDVFCVPKLHLNLLSVGQLTELGLNLFFSSRGYLVQDSQTRQIVGSARKVGPLFELTSLHFPSSSVSAPVIATSPSIELWHSRLGHVSLPRIQTLVSRGLLGSVSSSPFDCMPCQIGKQPALPFNNSESIASATFDLIHSDVWGPSPVPTYSKAIKVFCSDNARKYRQTDFSTILKHYGTIFHTSCVGTSQQNRRAERKLRHILDTVRTLTNAASTSASFWGEAALTAVYTINRCPSPVIQNTTPYERLFGIAPNYSLLKVFGCVCFVLLQPHEHTKLQPRSQQCCFLGYGLKEKGYRVMIQSPSVFESLGMWLILYQISSLRFLLLLLNQLIPSPTSLPLLIPLLMSLLQPILPSTSLLSLPLLRILVNTTAPEPRCSHRASSDPLWQQAMKEELDALLKIGTWDLVDLPAGKSAIGCKWVYKIKTRSDGIVDRYKARLVAKGFTQEYGIDYEETFAPVARLFLCSSLLVSPNLQTFLIKCVAYIGHYMVLSKLHELGLPKFSSTISQHSFSASSYDSALFFRRSDHGITILLLYVDDMIITGDDVQGIQDLKHFLGQYFEMKDLGPLSYFLGLEVSSSSDGYYLIQAKYASDLISQAGITDSKIVDTPIEYNNRLNTHDGEPLPDATLYRQLVGNLAYLTVTQPDISYAVHIVSQFMATPRSLHSAAACSDADWAGDPTDRRSTTGYCFLLGNSLISWRSKKQSVVARSSTEAEYRALADTTAELLWLRWLLQDLGIDCSTAVPIHCDNRSAIQIAHNDVFHERTKHIEIDCHFVRHHLLQDTL</sequence>
<dbReference type="InterPro" id="IPR057670">
    <property type="entry name" value="SH3_retrovirus"/>
</dbReference>
<dbReference type="SUPFAM" id="SSF53098">
    <property type="entry name" value="Ribonuclease H-like"/>
    <property type="match status" value="1"/>
</dbReference>
<proteinExistence type="predicted"/>
<dbReference type="Pfam" id="PF22936">
    <property type="entry name" value="Pol_BBD"/>
    <property type="match status" value="1"/>
</dbReference>
<dbReference type="GO" id="GO:0015074">
    <property type="term" value="P:DNA integration"/>
    <property type="evidence" value="ECO:0007669"/>
    <property type="project" value="InterPro"/>
</dbReference>
<dbReference type="Pfam" id="PF13976">
    <property type="entry name" value="gag_pre-integrs"/>
    <property type="match status" value="1"/>
</dbReference>
<feature type="region of interest" description="Disordered" evidence="2">
    <location>
        <begin position="199"/>
        <end position="272"/>
    </location>
</feature>
<evidence type="ECO:0000256" key="2">
    <source>
        <dbReference type="SAM" id="MobiDB-lite"/>
    </source>
</evidence>
<dbReference type="PANTHER" id="PTHR11439:SF461">
    <property type="entry name" value="OS10G0432200 PROTEIN"/>
    <property type="match status" value="1"/>
</dbReference>
<dbReference type="EMBL" id="OIVN01006106">
    <property type="protein sequence ID" value="SPD25202.1"/>
    <property type="molecule type" value="Genomic_DNA"/>
</dbReference>
<dbReference type="InterPro" id="IPR001584">
    <property type="entry name" value="Integrase_cat-core"/>
</dbReference>
<dbReference type="InterPro" id="IPR025724">
    <property type="entry name" value="GAG-pre-integrase_dom"/>
</dbReference>
<dbReference type="InterPro" id="IPR043502">
    <property type="entry name" value="DNA/RNA_pol_sf"/>
</dbReference>
<feature type="compositionally biased region" description="Low complexity" evidence="2">
    <location>
        <begin position="199"/>
        <end position="224"/>
    </location>
</feature>
<dbReference type="InterPro" id="IPR013103">
    <property type="entry name" value="RVT_2"/>
</dbReference>
<keyword evidence="1" id="KW-0378">Hydrolase</keyword>
<feature type="domain" description="Integrase catalytic" evidence="3">
    <location>
        <begin position="856"/>
        <end position="1038"/>
    </location>
</feature>
<dbReference type="PROSITE" id="PS50994">
    <property type="entry name" value="INTEGRASE"/>
    <property type="match status" value="1"/>
</dbReference>
<dbReference type="Gene3D" id="3.30.420.10">
    <property type="entry name" value="Ribonuclease H-like superfamily/Ribonuclease H"/>
    <property type="match status" value="1"/>
</dbReference>
<keyword evidence="1" id="KW-0064">Aspartyl protease</keyword>
<dbReference type="InterPro" id="IPR054722">
    <property type="entry name" value="PolX-like_BBD"/>
</dbReference>